<dbReference type="RefSeq" id="WP_046476727.1">
    <property type="nucleotide sequence ID" value="NZ_LN829118.1"/>
</dbReference>
<dbReference type="HAMAP" id="MF_01808">
    <property type="entry name" value="Recomb_XerC_XerD"/>
    <property type="match status" value="1"/>
</dbReference>
<dbReference type="InterPro" id="IPR044068">
    <property type="entry name" value="CB"/>
</dbReference>
<comment type="function">
    <text evidence="11">Site-specific tyrosine recombinase, which acts by catalyzing the cutting and rejoining of the recombining DNA molecules. The XerC-XerD complex is essential to convert dimers of the bacterial chromosome into monomers to permit their segregation at cell division. It also contributes to the segregational stability of plasmids.</text>
</comment>
<reference evidence="15" key="1">
    <citation type="submission" date="2015-02" db="EMBL/GenBank/DDBJ databases">
        <authorList>
            <person name="Chooi Y.-H."/>
        </authorList>
    </citation>
    <scope>NUCLEOTIDE SEQUENCE [LARGE SCALE GENOMIC DNA]</scope>
    <source>
        <strain evidence="15">strain Y</strain>
    </source>
</reference>
<evidence type="ECO:0000256" key="3">
    <source>
        <dbReference type="ARBA" id="ARBA00015810"/>
    </source>
</evidence>
<dbReference type="PANTHER" id="PTHR30349:SF90">
    <property type="entry name" value="TYROSINE RECOMBINASE XERD"/>
    <property type="match status" value="1"/>
</dbReference>
<dbReference type="HAMAP" id="MF_01807">
    <property type="entry name" value="Recomb_XerD"/>
    <property type="match status" value="1"/>
</dbReference>
<evidence type="ECO:0000256" key="7">
    <source>
        <dbReference type="ARBA" id="ARBA00022908"/>
    </source>
</evidence>
<dbReference type="GO" id="GO:0005737">
    <property type="term" value="C:cytoplasm"/>
    <property type="evidence" value="ECO:0007669"/>
    <property type="project" value="UniProtKB-SubCell"/>
</dbReference>
<gene>
    <name evidence="11 14" type="primary">xerD</name>
    <name evidence="14" type="ORF">YBN1229_v1_0778</name>
</gene>
<dbReference type="GO" id="GO:0009037">
    <property type="term" value="F:tyrosine-based site-specific recombinase activity"/>
    <property type="evidence" value="ECO:0007669"/>
    <property type="project" value="UniProtKB-UniRule"/>
</dbReference>
<protein>
    <recommendedName>
        <fullName evidence="3 11">Tyrosine recombinase XerD</fullName>
    </recommendedName>
</protein>
<dbReference type="InterPro" id="IPR011010">
    <property type="entry name" value="DNA_brk_join_enz"/>
</dbReference>
<dbReference type="GO" id="GO:0051301">
    <property type="term" value="P:cell division"/>
    <property type="evidence" value="ECO:0007669"/>
    <property type="project" value="UniProtKB-KW"/>
</dbReference>
<dbReference type="InterPro" id="IPR011932">
    <property type="entry name" value="Recomb_XerD"/>
</dbReference>
<dbReference type="InterPro" id="IPR010998">
    <property type="entry name" value="Integrase_recombinase_N"/>
</dbReference>
<dbReference type="InterPro" id="IPR023009">
    <property type="entry name" value="Tyrosine_recombinase_XerC/XerD"/>
</dbReference>
<dbReference type="KEGG" id="fiy:BN1229_v1_0778"/>
<dbReference type="SUPFAM" id="SSF56349">
    <property type="entry name" value="DNA breaking-rejoining enzymes"/>
    <property type="match status" value="1"/>
</dbReference>
<comment type="subcellular location">
    <subcellularLocation>
        <location evidence="1 11">Cytoplasm</location>
    </subcellularLocation>
</comment>
<dbReference type="InterPro" id="IPR013762">
    <property type="entry name" value="Integrase-like_cat_sf"/>
</dbReference>
<feature type="active site" evidence="11">
    <location>
        <position position="185"/>
    </location>
</feature>
<feature type="active site" evidence="11">
    <location>
        <position position="264"/>
    </location>
</feature>
<evidence type="ECO:0000256" key="2">
    <source>
        <dbReference type="ARBA" id="ARBA00010450"/>
    </source>
</evidence>
<feature type="domain" description="Core-binding (CB)" evidence="13">
    <location>
        <begin position="7"/>
        <end position="92"/>
    </location>
</feature>
<dbReference type="InterPro" id="IPR050090">
    <property type="entry name" value="Tyrosine_recombinase_XerCD"/>
</dbReference>
<dbReference type="GO" id="GO:0003677">
    <property type="term" value="F:DNA binding"/>
    <property type="evidence" value="ECO:0007669"/>
    <property type="project" value="UniProtKB-UniRule"/>
</dbReference>
<feature type="active site" evidence="11">
    <location>
        <position position="287"/>
    </location>
</feature>
<evidence type="ECO:0000256" key="4">
    <source>
        <dbReference type="ARBA" id="ARBA00022490"/>
    </source>
</evidence>
<dbReference type="Pfam" id="PF02899">
    <property type="entry name" value="Phage_int_SAM_1"/>
    <property type="match status" value="1"/>
</dbReference>
<dbReference type="Gene3D" id="1.10.150.130">
    <property type="match status" value="1"/>
</dbReference>
<keyword evidence="7 11" id="KW-0229">DNA integration</keyword>
<keyword evidence="6 11" id="KW-0159">Chromosome partition</keyword>
<dbReference type="NCBIfam" id="NF001399">
    <property type="entry name" value="PRK00283.1"/>
    <property type="match status" value="1"/>
</dbReference>
<keyword evidence="4 11" id="KW-0963">Cytoplasm</keyword>
<dbReference type="InterPro" id="IPR002104">
    <property type="entry name" value="Integrase_catalytic"/>
</dbReference>
<dbReference type="PROSITE" id="PS51900">
    <property type="entry name" value="CB"/>
    <property type="match status" value="1"/>
</dbReference>
<dbReference type="Gene3D" id="1.10.443.10">
    <property type="entry name" value="Intergrase catalytic core"/>
    <property type="match status" value="1"/>
</dbReference>
<comment type="subunit">
    <text evidence="11">Forms a cyclic heterotetrameric complex composed of two molecules of XerC and two molecules of XerD.</text>
</comment>
<dbReference type="OrthoDB" id="9801717at2"/>
<feature type="active site" evidence="11">
    <location>
        <position position="161"/>
    </location>
</feature>
<evidence type="ECO:0000313" key="15">
    <source>
        <dbReference type="Proteomes" id="UP000033187"/>
    </source>
</evidence>
<keyword evidence="15" id="KW-1185">Reference proteome</keyword>
<keyword evidence="5 11" id="KW-0132">Cell division</keyword>
<dbReference type="Pfam" id="PF00589">
    <property type="entry name" value="Phage_integrase"/>
    <property type="match status" value="1"/>
</dbReference>
<dbReference type="Proteomes" id="UP000033187">
    <property type="component" value="Chromosome 1"/>
</dbReference>
<feature type="domain" description="Tyr recombinase" evidence="12">
    <location>
        <begin position="113"/>
        <end position="309"/>
    </location>
</feature>
<accession>A0A0D6JBC7</accession>
<evidence type="ECO:0000313" key="14">
    <source>
        <dbReference type="EMBL" id="CPR16366.1"/>
    </source>
</evidence>
<keyword evidence="9 11" id="KW-0233">DNA recombination</keyword>
<name>A0A0D6JBC7_9HYPH</name>
<feature type="active site" description="O-(3'-phospho-DNA)-tyrosine intermediate" evidence="11">
    <location>
        <position position="296"/>
    </location>
</feature>
<proteinExistence type="inferred from homology"/>
<dbReference type="NCBIfam" id="TIGR02225">
    <property type="entry name" value="recomb_XerD"/>
    <property type="match status" value="1"/>
</dbReference>
<dbReference type="GO" id="GO:0006313">
    <property type="term" value="P:DNA transposition"/>
    <property type="evidence" value="ECO:0007669"/>
    <property type="project" value="UniProtKB-UniRule"/>
</dbReference>
<dbReference type="InterPro" id="IPR004107">
    <property type="entry name" value="Integrase_SAM-like_N"/>
</dbReference>
<evidence type="ECO:0000256" key="10">
    <source>
        <dbReference type="ARBA" id="ARBA00023306"/>
    </source>
</evidence>
<sequence length="319" mass="35145">MTAPISAEDRGQIDEFLQMLSAERGAAANTLAAYQRDLHDACHFFAANNCRLVSVSPDNIRAYLTSLSAAGLSPASRARRLSSLRQLFRFLTAEGRVPEDPSHGVAAPKSGRRLPKTLTVEEVDGLIDAARRRTEGTSGIERMRALRLHCLIELLYATGLRVSELVSLPRTVLRGDDRMLTIKGKGGRERLVPLNSGARTALQRYLSIGEEEHAALSATVATRWLFPSKSDTGHLTRQRFAQDLKELAVAAGLAPESVSPHVLRHAFASHLLDRGADLRAVQQLLGHADISTTEIYTHVLEERLKKLVKEHHPLARREP</sequence>
<evidence type="ECO:0000256" key="9">
    <source>
        <dbReference type="ARBA" id="ARBA00023172"/>
    </source>
</evidence>
<dbReference type="PANTHER" id="PTHR30349">
    <property type="entry name" value="PHAGE INTEGRASE-RELATED"/>
    <property type="match status" value="1"/>
</dbReference>
<evidence type="ECO:0000256" key="1">
    <source>
        <dbReference type="ARBA" id="ARBA00004496"/>
    </source>
</evidence>
<dbReference type="EMBL" id="LN829119">
    <property type="protein sequence ID" value="CPR16366.1"/>
    <property type="molecule type" value="Genomic_DNA"/>
</dbReference>
<evidence type="ECO:0000256" key="5">
    <source>
        <dbReference type="ARBA" id="ARBA00022618"/>
    </source>
</evidence>
<keyword evidence="8 11" id="KW-0238">DNA-binding</keyword>
<dbReference type="PROSITE" id="PS51898">
    <property type="entry name" value="TYR_RECOMBINASE"/>
    <property type="match status" value="1"/>
</dbReference>
<dbReference type="AlphaFoldDB" id="A0A0D6JBC7"/>
<feature type="active site" evidence="11">
    <location>
        <position position="261"/>
    </location>
</feature>
<comment type="similarity">
    <text evidence="2 11">Belongs to the 'phage' integrase family. XerD subfamily.</text>
</comment>
<keyword evidence="10 11" id="KW-0131">Cell cycle</keyword>
<evidence type="ECO:0000259" key="13">
    <source>
        <dbReference type="PROSITE" id="PS51900"/>
    </source>
</evidence>
<evidence type="ECO:0000256" key="11">
    <source>
        <dbReference type="HAMAP-Rule" id="MF_01807"/>
    </source>
</evidence>
<dbReference type="KEGG" id="fil:BN1229_v1_0773"/>
<dbReference type="GO" id="GO:0007059">
    <property type="term" value="P:chromosome segregation"/>
    <property type="evidence" value="ECO:0007669"/>
    <property type="project" value="UniProtKB-UniRule"/>
</dbReference>
<evidence type="ECO:0000256" key="6">
    <source>
        <dbReference type="ARBA" id="ARBA00022829"/>
    </source>
</evidence>
<organism evidence="14 15">
    <name type="scientific">Candidatus Filomicrobium marinum</name>
    <dbReference type="NCBI Taxonomy" id="1608628"/>
    <lineage>
        <taxon>Bacteria</taxon>
        <taxon>Pseudomonadati</taxon>
        <taxon>Pseudomonadota</taxon>
        <taxon>Alphaproteobacteria</taxon>
        <taxon>Hyphomicrobiales</taxon>
        <taxon>Hyphomicrobiaceae</taxon>
        <taxon>Filomicrobium</taxon>
    </lineage>
</organism>
<evidence type="ECO:0000259" key="12">
    <source>
        <dbReference type="PROSITE" id="PS51898"/>
    </source>
</evidence>
<evidence type="ECO:0000256" key="8">
    <source>
        <dbReference type="ARBA" id="ARBA00023125"/>
    </source>
</evidence>